<dbReference type="PROSITE" id="PS00108">
    <property type="entry name" value="PROTEIN_KINASE_ST"/>
    <property type="match status" value="1"/>
</dbReference>
<dbReference type="InParanoid" id="A0A6C2YP65"/>
<evidence type="ECO:0000256" key="3">
    <source>
        <dbReference type="ARBA" id="ARBA00022840"/>
    </source>
</evidence>
<keyword evidence="9" id="KW-1185">Reference proteome</keyword>
<evidence type="ECO:0000256" key="2">
    <source>
        <dbReference type="ARBA" id="ARBA00022741"/>
    </source>
</evidence>
<dbReference type="SUPFAM" id="SSF56112">
    <property type="entry name" value="Protein kinase-like (PK-like)"/>
    <property type="match status" value="1"/>
</dbReference>
<dbReference type="CDD" id="cd14014">
    <property type="entry name" value="STKc_PknB_like"/>
    <property type="match status" value="1"/>
</dbReference>
<keyword evidence="1 8" id="KW-0723">Serine/threonine-protein kinase</keyword>
<dbReference type="PRINTS" id="PR00109">
    <property type="entry name" value="TYRKINASE"/>
</dbReference>
<dbReference type="InterPro" id="IPR011009">
    <property type="entry name" value="Kinase-like_dom_sf"/>
</dbReference>
<keyword evidence="6" id="KW-0812">Transmembrane</keyword>
<dbReference type="Gene3D" id="1.10.10.1320">
    <property type="entry name" value="Anti-sigma factor, zinc-finger domain"/>
    <property type="match status" value="1"/>
</dbReference>
<dbReference type="EMBL" id="LR586016">
    <property type="protein sequence ID" value="VIP02845.1"/>
    <property type="molecule type" value="Genomic_DNA"/>
</dbReference>
<dbReference type="GO" id="GO:0004674">
    <property type="term" value="F:protein serine/threonine kinase activity"/>
    <property type="evidence" value="ECO:0007669"/>
    <property type="project" value="UniProtKB-KW"/>
</dbReference>
<dbReference type="Proteomes" id="UP000464378">
    <property type="component" value="Chromosome"/>
</dbReference>
<evidence type="ECO:0000256" key="6">
    <source>
        <dbReference type="SAM" id="Phobius"/>
    </source>
</evidence>
<dbReference type="PROSITE" id="PS00107">
    <property type="entry name" value="PROTEIN_KINASE_ATP"/>
    <property type="match status" value="1"/>
</dbReference>
<evidence type="ECO:0000259" key="7">
    <source>
        <dbReference type="PROSITE" id="PS50011"/>
    </source>
</evidence>
<dbReference type="GO" id="GO:0005524">
    <property type="term" value="F:ATP binding"/>
    <property type="evidence" value="ECO:0007669"/>
    <property type="project" value="UniProtKB-UniRule"/>
</dbReference>
<reference evidence="8" key="1">
    <citation type="submission" date="2019-04" db="EMBL/GenBank/DDBJ databases">
        <authorList>
            <consortium name="Science for Life Laboratories"/>
        </authorList>
    </citation>
    <scope>NUCLEOTIDE SEQUENCE</scope>
    <source>
        <strain evidence="8">MBLW1</strain>
    </source>
</reference>
<dbReference type="PANTHER" id="PTHR24348:SF68">
    <property type="entry name" value="SERINE_THREONINE-PROTEIN KINASE ATG1C"/>
    <property type="match status" value="1"/>
</dbReference>
<keyword evidence="6" id="KW-1133">Transmembrane helix</keyword>
<keyword evidence="3 4" id="KW-0067">ATP-binding</keyword>
<dbReference type="InterPro" id="IPR000719">
    <property type="entry name" value="Prot_kinase_dom"/>
</dbReference>
<dbReference type="KEGG" id="tim:GMBLW1_11150"/>
<dbReference type="PROSITE" id="PS50011">
    <property type="entry name" value="PROTEIN_KINASE_DOM"/>
    <property type="match status" value="1"/>
</dbReference>
<dbReference type="GO" id="GO:0005737">
    <property type="term" value="C:cytoplasm"/>
    <property type="evidence" value="ECO:0007669"/>
    <property type="project" value="TreeGrafter"/>
</dbReference>
<protein>
    <recommendedName>
        <fullName evidence="7">Protein kinase domain-containing protein</fullName>
    </recommendedName>
</protein>
<dbReference type="InterPro" id="IPR001245">
    <property type="entry name" value="Ser-Thr/Tyr_kinase_cat_dom"/>
</dbReference>
<evidence type="ECO:0000256" key="4">
    <source>
        <dbReference type="PROSITE-ProRule" id="PRU10141"/>
    </source>
</evidence>
<keyword evidence="2 4" id="KW-0547">Nucleotide-binding</keyword>
<dbReference type="InterPro" id="IPR045269">
    <property type="entry name" value="Atg1-like"/>
</dbReference>
<organism evidence="8">
    <name type="scientific">Tuwongella immobilis</name>
    <dbReference type="NCBI Taxonomy" id="692036"/>
    <lineage>
        <taxon>Bacteria</taxon>
        <taxon>Pseudomonadati</taxon>
        <taxon>Planctomycetota</taxon>
        <taxon>Planctomycetia</taxon>
        <taxon>Gemmatales</taxon>
        <taxon>Gemmataceae</taxon>
        <taxon>Tuwongella</taxon>
    </lineage>
</organism>
<keyword evidence="8" id="KW-0808">Transferase</keyword>
<proteinExistence type="predicted"/>
<feature type="region of interest" description="Disordered" evidence="5">
    <location>
        <begin position="372"/>
        <end position="392"/>
    </location>
</feature>
<sequence length="426" mass="47042">MTVCPADRVWATLLDDPTRDADVHLEAHLASCPSCQRRLLQLSDPAGLLAILAERDDSESLPDSEFFRGILQQVTEAARRDQLGLNADVWPERYGPRLGLESISEIGRGGTGIVYKGWQAGRNRWIALKVVPLVRLQGDALARQRRGVEALTQIRHPAIVRIDEVGRIDDWVYGLLEYVEGGDLRQWLRDGHLGDWRQRANLLAEIADAVQIVHDHGIIHRDLKTSNILMTPDGQPKLADFGMAKSLIDPRELTHRGDLLGTPAYMAPEQASGLPNVSGIATDVYSLGVIAYELLTGRTPFRGSTSFDTLYQVVHVPPVAPRRWNREIPEPLERICLQCLQKSPENRPTSAAKVAHALRQWLAGDTDVTRNLTAPSPPLAAGEPSSIPSSETDRDWGILQDRRFHIGVGIGMVVGIVLAWFVGGIL</sequence>
<dbReference type="Pfam" id="PF00069">
    <property type="entry name" value="Pkinase"/>
    <property type="match status" value="1"/>
</dbReference>
<dbReference type="InterPro" id="IPR041916">
    <property type="entry name" value="Anti_sigma_zinc_sf"/>
</dbReference>
<feature type="transmembrane region" description="Helical" evidence="6">
    <location>
        <begin position="404"/>
        <end position="423"/>
    </location>
</feature>
<evidence type="ECO:0000256" key="5">
    <source>
        <dbReference type="SAM" id="MobiDB-lite"/>
    </source>
</evidence>
<keyword evidence="8" id="KW-0418">Kinase</keyword>
<dbReference type="InterPro" id="IPR008271">
    <property type="entry name" value="Ser/Thr_kinase_AS"/>
</dbReference>
<feature type="binding site" evidence="4">
    <location>
        <position position="129"/>
    </location>
    <ligand>
        <name>ATP</name>
        <dbReference type="ChEBI" id="CHEBI:30616"/>
    </ligand>
</feature>
<dbReference type="AlphaFoldDB" id="A0A6C2YP65"/>
<feature type="domain" description="Protein kinase" evidence="7">
    <location>
        <begin position="100"/>
        <end position="362"/>
    </location>
</feature>
<dbReference type="InterPro" id="IPR017441">
    <property type="entry name" value="Protein_kinase_ATP_BS"/>
</dbReference>
<dbReference type="SMART" id="SM00220">
    <property type="entry name" value="S_TKc"/>
    <property type="match status" value="1"/>
</dbReference>
<keyword evidence="6" id="KW-0472">Membrane</keyword>
<accession>A0A6C2YP65</accession>
<dbReference type="Gene3D" id="1.10.510.10">
    <property type="entry name" value="Transferase(Phosphotransferase) domain 1"/>
    <property type="match status" value="1"/>
</dbReference>
<dbReference type="PANTHER" id="PTHR24348">
    <property type="entry name" value="SERINE/THREONINE-PROTEIN KINASE UNC-51-RELATED"/>
    <property type="match status" value="1"/>
</dbReference>
<evidence type="ECO:0000313" key="9">
    <source>
        <dbReference type="Proteomes" id="UP000464378"/>
    </source>
</evidence>
<gene>
    <name evidence="8" type="ORF">GMBLW1_11150</name>
</gene>
<dbReference type="RefSeq" id="WP_162657978.1">
    <property type="nucleotide sequence ID" value="NZ_LR593887.1"/>
</dbReference>
<evidence type="ECO:0000313" key="8">
    <source>
        <dbReference type="EMBL" id="VIP02845.1"/>
    </source>
</evidence>
<evidence type="ECO:0000256" key="1">
    <source>
        <dbReference type="ARBA" id="ARBA00022527"/>
    </source>
</evidence>
<dbReference type="Gene3D" id="3.30.200.20">
    <property type="entry name" value="Phosphorylase Kinase, domain 1"/>
    <property type="match status" value="1"/>
</dbReference>
<dbReference type="EMBL" id="LR593887">
    <property type="protein sequence ID" value="VTS02623.1"/>
    <property type="molecule type" value="Genomic_DNA"/>
</dbReference>
<name>A0A6C2YP65_9BACT</name>